<keyword evidence="1" id="KW-1133">Transmembrane helix</keyword>
<dbReference type="PANTHER" id="PTHR35394:SF5">
    <property type="entry name" value="DUF3176 DOMAIN-CONTAINING PROTEIN"/>
    <property type="match status" value="1"/>
</dbReference>
<dbReference type="EMBL" id="JAIMJC010000001">
    <property type="protein sequence ID" value="KAH0532614.1"/>
    <property type="molecule type" value="Genomic_DNA"/>
</dbReference>
<gene>
    <name evidence="2" type="ORF">TsFJ059_001284</name>
</gene>
<dbReference type="AlphaFoldDB" id="A0A9P8KZ38"/>
<keyword evidence="1" id="KW-0472">Membrane</keyword>
<evidence type="ECO:0000313" key="2">
    <source>
        <dbReference type="EMBL" id="KAH0532614.1"/>
    </source>
</evidence>
<evidence type="ECO:0000313" key="3">
    <source>
        <dbReference type="Proteomes" id="UP000826573"/>
    </source>
</evidence>
<accession>A0A9P8KZ38</accession>
<feature type="transmembrane region" description="Helical" evidence="1">
    <location>
        <begin position="52"/>
        <end position="72"/>
    </location>
</feature>
<name>A0A9P8KZ38_9HYPO</name>
<evidence type="ECO:0000256" key="1">
    <source>
        <dbReference type="SAM" id="Phobius"/>
    </source>
</evidence>
<dbReference type="Proteomes" id="UP000826573">
    <property type="component" value="Unassembled WGS sequence"/>
</dbReference>
<keyword evidence="1" id="KW-0812">Transmembrane</keyword>
<proteinExistence type="predicted"/>
<dbReference type="PANTHER" id="PTHR35394">
    <property type="entry name" value="DUF3176 DOMAIN-CONTAINING PROTEIN"/>
    <property type="match status" value="1"/>
</dbReference>
<organism evidence="2 3">
    <name type="scientific">Trichoderma semiorbis</name>
    <dbReference type="NCBI Taxonomy" id="1491008"/>
    <lineage>
        <taxon>Eukaryota</taxon>
        <taxon>Fungi</taxon>
        <taxon>Dikarya</taxon>
        <taxon>Ascomycota</taxon>
        <taxon>Pezizomycotina</taxon>
        <taxon>Sordariomycetes</taxon>
        <taxon>Hypocreomycetidae</taxon>
        <taxon>Hypocreales</taxon>
        <taxon>Hypocreaceae</taxon>
        <taxon>Trichoderma</taxon>
    </lineage>
</organism>
<protein>
    <submittedName>
        <fullName evidence="2">Uncharacterized protein</fullName>
    </submittedName>
</protein>
<sequence>MVFGHGSLEEVSFIFDRIGNSLTDMMSEGISMQIAQGKTSQTVVFIRVRWRWLILPLAVHFLGAIALVGTIIGRSRDVPLWKGSALAVLYHSVGKDGVLGTQVRNLEELDRVKSIQVMLEKKK</sequence>
<keyword evidence="3" id="KW-1185">Reference proteome</keyword>
<reference evidence="2 3" key="1">
    <citation type="submission" date="2021-08" db="EMBL/GenBank/DDBJ databases">
        <title>The highly contiguous genome resource for Trichoderma semiorbis FJ059, a fungal antagonistic to plant pathogens.</title>
        <authorList>
            <person name="Liu T."/>
        </authorList>
    </citation>
    <scope>NUCLEOTIDE SEQUENCE [LARGE SCALE GENOMIC DNA]</scope>
    <source>
        <strain evidence="2 3">FJ059</strain>
    </source>
</reference>
<comment type="caution">
    <text evidence="2">The sequence shown here is derived from an EMBL/GenBank/DDBJ whole genome shotgun (WGS) entry which is preliminary data.</text>
</comment>